<dbReference type="Proteomes" id="UP000005801">
    <property type="component" value="Unassembled WGS sequence"/>
</dbReference>
<keyword evidence="2" id="KW-0732">Signal</keyword>
<proteinExistence type="predicted"/>
<evidence type="ECO:0000313" key="3">
    <source>
        <dbReference type="EMBL" id="EDM77861.1"/>
    </source>
</evidence>
<feature type="compositionally biased region" description="Low complexity" evidence="1">
    <location>
        <begin position="76"/>
        <end position="86"/>
    </location>
</feature>
<dbReference type="AlphaFoldDB" id="A6G8F1"/>
<dbReference type="OrthoDB" id="10010684at2"/>
<dbReference type="PROSITE" id="PS51257">
    <property type="entry name" value="PROKAR_LIPOPROTEIN"/>
    <property type="match status" value="1"/>
</dbReference>
<feature type="signal peptide" evidence="2">
    <location>
        <begin position="1"/>
        <end position="23"/>
    </location>
</feature>
<keyword evidence="4" id="KW-1185">Reference proteome</keyword>
<organism evidence="3 4">
    <name type="scientific">Plesiocystis pacifica SIR-1</name>
    <dbReference type="NCBI Taxonomy" id="391625"/>
    <lineage>
        <taxon>Bacteria</taxon>
        <taxon>Pseudomonadati</taxon>
        <taxon>Myxococcota</taxon>
        <taxon>Polyangia</taxon>
        <taxon>Nannocystales</taxon>
        <taxon>Nannocystaceae</taxon>
        <taxon>Plesiocystis</taxon>
    </lineage>
</organism>
<dbReference type="RefSeq" id="WP_006972996.1">
    <property type="nucleotide sequence ID" value="NZ_ABCS01000039.1"/>
</dbReference>
<accession>A6G8F1</accession>
<name>A6G8F1_9BACT</name>
<evidence type="ECO:0000313" key="4">
    <source>
        <dbReference type="Proteomes" id="UP000005801"/>
    </source>
</evidence>
<comment type="caution">
    <text evidence="3">The sequence shown here is derived from an EMBL/GenBank/DDBJ whole genome shotgun (WGS) entry which is preliminary data.</text>
</comment>
<protein>
    <recommendedName>
        <fullName evidence="5">Lipoprotein</fullName>
    </recommendedName>
</protein>
<dbReference type="EMBL" id="ABCS01000039">
    <property type="protein sequence ID" value="EDM77861.1"/>
    <property type="molecule type" value="Genomic_DNA"/>
</dbReference>
<evidence type="ECO:0008006" key="5">
    <source>
        <dbReference type="Google" id="ProtNLM"/>
    </source>
</evidence>
<evidence type="ECO:0000256" key="1">
    <source>
        <dbReference type="SAM" id="MobiDB-lite"/>
    </source>
</evidence>
<reference evidence="3 4" key="1">
    <citation type="submission" date="2007-06" db="EMBL/GenBank/DDBJ databases">
        <authorList>
            <person name="Shimkets L."/>
            <person name="Ferriera S."/>
            <person name="Johnson J."/>
            <person name="Kravitz S."/>
            <person name="Beeson K."/>
            <person name="Sutton G."/>
            <person name="Rogers Y.-H."/>
            <person name="Friedman R."/>
            <person name="Frazier M."/>
            <person name="Venter J.C."/>
        </authorList>
    </citation>
    <scope>NUCLEOTIDE SEQUENCE [LARGE SCALE GENOMIC DNA]</scope>
    <source>
        <strain evidence="3 4">SIR-1</strain>
    </source>
</reference>
<gene>
    <name evidence="3" type="ORF">PPSIR1_01502</name>
</gene>
<feature type="chain" id="PRO_5002697635" description="Lipoprotein" evidence="2">
    <location>
        <begin position="24"/>
        <end position="214"/>
    </location>
</feature>
<feature type="compositionally biased region" description="Polar residues" evidence="1">
    <location>
        <begin position="33"/>
        <end position="43"/>
    </location>
</feature>
<feature type="region of interest" description="Disordered" evidence="1">
    <location>
        <begin position="30"/>
        <end position="86"/>
    </location>
</feature>
<evidence type="ECO:0000256" key="2">
    <source>
        <dbReference type="SAM" id="SignalP"/>
    </source>
</evidence>
<sequence length="214" mass="22512">MRLSPTRTALASLALLLPLALTACVVHVKKGSGSDTSKPNTDGSDADEAKPDTATETTPEEDADSDPARAEAPSLAECPAEAPEGGANYCTEDGKLAAFSGPVDRVKVPESAEKLFYQEGTDTERKTYLAISAVGETLYIRHVTCENCRRVLGKGYTAHLDHMSEEQVKALQAELGLDAEVAALTTAAAWKDFASNERGMGTLVGLAAKAEGEL</sequence>